<organism evidence="2 3">
    <name type="scientific">Sciurus carolinensis</name>
    <name type="common">Eastern gray squirrel</name>
    <dbReference type="NCBI Taxonomy" id="30640"/>
    <lineage>
        <taxon>Eukaryota</taxon>
        <taxon>Metazoa</taxon>
        <taxon>Chordata</taxon>
        <taxon>Craniata</taxon>
        <taxon>Vertebrata</taxon>
        <taxon>Euteleostomi</taxon>
        <taxon>Mammalia</taxon>
        <taxon>Eutheria</taxon>
        <taxon>Euarchontoglires</taxon>
        <taxon>Glires</taxon>
        <taxon>Rodentia</taxon>
        <taxon>Sciuromorpha</taxon>
        <taxon>Sciuridae</taxon>
        <taxon>Sciurinae</taxon>
        <taxon>Sciurini</taxon>
        <taxon>Sciurus</taxon>
    </lineage>
</organism>
<dbReference type="InterPro" id="IPR016053">
    <property type="entry name" value="Haem_Oase-like"/>
</dbReference>
<dbReference type="Proteomes" id="UP001166674">
    <property type="component" value="Unassembled WGS sequence"/>
</dbReference>
<comment type="caution">
    <text evidence="2">The sequence shown here is derived from an EMBL/GenBank/DDBJ whole genome shotgun (WGS) entry which is preliminary data.</text>
</comment>
<evidence type="ECO:0000313" key="3">
    <source>
        <dbReference type="Proteomes" id="UP001166674"/>
    </source>
</evidence>
<dbReference type="GO" id="GO:0006788">
    <property type="term" value="P:heme oxidation"/>
    <property type="evidence" value="ECO:0007669"/>
    <property type="project" value="InterPro"/>
</dbReference>
<dbReference type="SUPFAM" id="SSF48613">
    <property type="entry name" value="Heme oxygenase-like"/>
    <property type="match status" value="1"/>
</dbReference>
<dbReference type="EMBL" id="JAATJV010438290">
    <property type="protein sequence ID" value="MBZ3890228.1"/>
    <property type="molecule type" value="Genomic_DNA"/>
</dbReference>
<dbReference type="Pfam" id="PF01126">
    <property type="entry name" value="Heme_oxygenase"/>
    <property type="match status" value="1"/>
</dbReference>
<dbReference type="AlphaFoldDB" id="A0AA41NHD3"/>
<proteinExistence type="predicted"/>
<evidence type="ECO:0000313" key="2">
    <source>
        <dbReference type="EMBL" id="MBZ3890228.1"/>
    </source>
</evidence>
<reference evidence="2" key="1">
    <citation type="submission" date="2020-03" db="EMBL/GenBank/DDBJ databases">
        <title>Studies in the Genomics of Life Span.</title>
        <authorList>
            <person name="Glass D."/>
        </authorList>
    </citation>
    <scope>NUCLEOTIDE SEQUENCE</scope>
    <source>
        <strain evidence="2">SUZIE</strain>
        <tissue evidence="2">Muscle</tissue>
    </source>
</reference>
<dbReference type="GO" id="GO:0004392">
    <property type="term" value="F:heme oxygenase (decyclizing) activity"/>
    <property type="evidence" value="ECO:0007669"/>
    <property type="project" value="InterPro"/>
</dbReference>
<sequence>MGDLSRAQVLKKIARKILDLFSSIEGLAFFTFPNHRQCHRSQVTLPQLTHEHSGDDLRGQAKGRGRG</sequence>
<feature type="compositionally biased region" description="Basic and acidic residues" evidence="1">
    <location>
        <begin position="49"/>
        <end position="59"/>
    </location>
</feature>
<keyword evidence="3" id="KW-1185">Reference proteome</keyword>
<name>A0AA41NHD3_SCICA</name>
<protein>
    <submittedName>
        <fullName evidence="2">Heme oxygenase 1</fullName>
    </submittedName>
</protein>
<gene>
    <name evidence="2" type="ORF">SUZIE_206910</name>
</gene>
<feature type="region of interest" description="Disordered" evidence="1">
    <location>
        <begin position="44"/>
        <end position="67"/>
    </location>
</feature>
<dbReference type="InterPro" id="IPR016084">
    <property type="entry name" value="Haem_Oase-like_multi-hlx"/>
</dbReference>
<accession>A0AA41NHD3</accession>
<evidence type="ECO:0000256" key="1">
    <source>
        <dbReference type="SAM" id="MobiDB-lite"/>
    </source>
</evidence>